<dbReference type="GO" id="GO:0015188">
    <property type="term" value="F:L-isoleucine transmembrane transporter activity"/>
    <property type="evidence" value="ECO:0007669"/>
    <property type="project" value="TreeGrafter"/>
</dbReference>
<dbReference type="InterPro" id="IPR004685">
    <property type="entry name" value="Brnchd-chn_aa_trnsp_Livcs"/>
</dbReference>
<feature type="transmembrane region" description="Helical" evidence="9">
    <location>
        <begin position="78"/>
        <end position="100"/>
    </location>
</feature>
<feature type="transmembrane region" description="Helical" evidence="9">
    <location>
        <begin position="194"/>
        <end position="213"/>
    </location>
</feature>
<evidence type="ECO:0000256" key="8">
    <source>
        <dbReference type="ARBA" id="ARBA00023136"/>
    </source>
</evidence>
<proteinExistence type="inferred from homology"/>
<gene>
    <name evidence="10" type="primary">brnQ</name>
    <name evidence="10" type="ORF">EBO34_10670</name>
</gene>
<dbReference type="GO" id="GO:0015190">
    <property type="term" value="F:L-leucine transmembrane transporter activity"/>
    <property type="evidence" value="ECO:0007669"/>
    <property type="project" value="TreeGrafter"/>
</dbReference>
<dbReference type="GO" id="GO:0015820">
    <property type="term" value="P:L-leucine transport"/>
    <property type="evidence" value="ECO:0007669"/>
    <property type="project" value="TreeGrafter"/>
</dbReference>
<dbReference type="GO" id="GO:0005886">
    <property type="term" value="C:plasma membrane"/>
    <property type="evidence" value="ECO:0007669"/>
    <property type="project" value="UniProtKB-SubCell"/>
</dbReference>
<dbReference type="AlphaFoldDB" id="A0A3M7TZQ1"/>
<reference evidence="10 11" key="1">
    <citation type="submission" date="2018-10" db="EMBL/GenBank/DDBJ databases">
        <title>Bacillus Keqinensis sp. nov., a moderately halophilic bacterium isolated from a saline-alkaline lake.</title>
        <authorList>
            <person name="Wang H."/>
        </authorList>
    </citation>
    <scope>NUCLEOTIDE SEQUENCE [LARGE SCALE GENOMIC DNA]</scope>
    <source>
        <strain evidence="10 11">KQ-3</strain>
    </source>
</reference>
<comment type="similarity">
    <text evidence="2 9">Belongs to the branched chain amino acid transporter family.</text>
</comment>
<dbReference type="PANTHER" id="PTHR30588:SF8">
    <property type="entry name" value="BRANCHED-CHAIN AMINO ACID PERMEASE BRAB"/>
    <property type="match status" value="1"/>
</dbReference>
<keyword evidence="3 9" id="KW-0813">Transport</keyword>
<comment type="caution">
    <text evidence="10">The sequence shown here is derived from an EMBL/GenBank/DDBJ whole genome shotgun (WGS) entry which is preliminary data.</text>
</comment>
<evidence type="ECO:0000313" key="10">
    <source>
        <dbReference type="EMBL" id="RNA70362.1"/>
    </source>
</evidence>
<feature type="transmembrane region" description="Helical" evidence="9">
    <location>
        <begin position="234"/>
        <end position="254"/>
    </location>
</feature>
<feature type="transmembrane region" description="Helical" evidence="9">
    <location>
        <begin position="410"/>
        <end position="431"/>
    </location>
</feature>
<dbReference type="OrthoDB" id="9783920at2"/>
<keyword evidence="7 9" id="KW-1133">Transmembrane helix</keyword>
<evidence type="ECO:0000313" key="11">
    <source>
        <dbReference type="Proteomes" id="UP000278746"/>
    </source>
</evidence>
<name>A0A3M7TZQ1_9BACI</name>
<evidence type="ECO:0000256" key="2">
    <source>
        <dbReference type="ARBA" id="ARBA00008540"/>
    </source>
</evidence>
<evidence type="ECO:0000256" key="1">
    <source>
        <dbReference type="ARBA" id="ARBA00004651"/>
    </source>
</evidence>
<keyword evidence="5 9" id="KW-0812">Transmembrane</keyword>
<keyword evidence="6 9" id="KW-0029">Amino-acid transport</keyword>
<feature type="transmembrane region" description="Helical" evidence="9">
    <location>
        <begin position="318"/>
        <end position="337"/>
    </location>
</feature>
<feature type="transmembrane region" description="Helical" evidence="9">
    <location>
        <begin position="343"/>
        <end position="365"/>
    </location>
</feature>
<organism evidence="10 11">
    <name type="scientific">Alteribacter keqinensis</name>
    <dbReference type="NCBI Taxonomy" id="2483800"/>
    <lineage>
        <taxon>Bacteria</taxon>
        <taxon>Bacillati</taxon>
        <taxon>Bacillota</taxon>
        <taxon>Bacilli</taxon>
        <taxon>Bacillales</taxon>
        <taxon>Bacillaceae</taxon>
        <taxon>Alteribacter</taxon>
    </lineage>
</organism>
<sequence length="435" mass="45917">MNKKTLTNKETVAIGLMMFALFLGAGNLIFPPALGQQAGTAVWTAIIGFLVTGVGLPILAIVAIAKSGGDLQKVSNKVSPAFGLFFPLVVYLAIGPLFGIPRTGSVAFEIGATPYTGEGAQTLLLFIFTLVFFGVSYWLSLNPSKLVSRLGKYLTPALVILLTVLALNGFLNPVGSIQEPSEGYTQFPFFKGFLEGYLTMDAIAALVFGIVVISRMKEHGVTEPKEVARKAVHVGLIAGSGLALVYFSLSYLGATSVSEIGMMDNGGLILTAVSRMLLGETGVVLLSFVIVIACLTTSVGLISAFGEYLKRVAPRVPYPVTTGIIALFSLLMANMGLTQLIAFSLPMLIMIYPIAIVLIVFVLIDRIFGQKAAVYKGAVIGAALISVPEGLITAGIFAEPLTSVLSILPFFEMGIGWVIPATAGAVIGWFFSAEK</sequence>
<feature type="transmembrane region" description="Helical" evidence="9">
    <location>
        <begin position="42"/>
        <end position="66"/>
    </location>
</feature>
<evidence type="ECO:0000256" key="7">
    <source>
        <dbReference type="ARBA" id="ARBA00022989"/>
    </source>
</evidence>
<dbReference type="Pfam" id="PF05525">
    <property type="entry name" value="Branch_AA_trans"/>
    <property type="match status" value="1"/>
</dbReference>
<evidence type="ECO:0000256" key="3">
    <source>
        <dbReference type="ARBA" id="ARBA00022448"/>
    </source>
</evidence>
<evidence type="ECO:0000256" key="5">
    <source>
        <dbReference type="ARBA" id="ARBA00022692"/>
    </source>
</evidence>
<protein>
    <recommendedName>
        <fullName evidence="9">Branched-chain amino acid transport system carrier protein</fullName>
    </recommendedName>
</protein>
<evidence type="ECO:0000256" key="6">
    <source>
        <dbReference type="ARBA" id="ARBA00022970"/>
    </source>
</evidence>
<dbReference type="RefSeq" id="WP_122898077.1">
    <property type="nucleotide sequence ID" value="NZ_RHIB01000001.1"/>
</dbReference>
<feature type="transmembrane region" description="Helical" evidence="9">
    <location>
        <begin position="120"/>
        <end position="141"/>
    </location>
</feature>
<accession>A0A3M7TZQ1</accession>
<feature type="transmembrane region" description="Helical" evidence="9">
    <location>
        <begin position="12"/>
        <end position="30"/>
    </location>
</feature>
<keyword evidence="11" id="KW-1185">Reference proteome</keyword>
<keyword evidence="8 9" id="KW-0472">Membrane</keyword>
<comment type="function">
    <text evidence="9">Component of the transport system for branched-chain amino acids.</text>
</comment>
<feature type="transmembrane region" description="Helical" evidence="9">
    <location>
        <begin position="153"/>
        <end position="174"/>
    </location>
</feature>
<keyword evidence="4" id="KW-1003">Cell membrane</keyword>
<dbReference type="NCBIfam" id="TIGR00796">
    <property type="entry name" value="livcs"/>
    <property type="match status" value="1"/>
</dbReference>
<evidence type="ECO:0000256" key="4">
    <source>
        <dbReference type="ARBA" id="ARBA00022475"/>
    </source>
</evidence>
<comment type="subcellular location">
    <subcellularLocation>
        <location evidence="1 9">Cell membrane</location>
        <topology evidence="1 9">Multi-pass membrane protein</topology>
    </subcellularLocation>
</comment>
<dbReference type="Proteomes" id="UP000278746">
    <property type="component" value="Unassembled WGS sequence"/>
</dbReference>
<dbReference type="GO" id="GO:0005304">
    <property type="term" value="F:L-valine transmembrane transporter activity"/>
    <property type="evidence" value="ECO:0007669"/>
    <property type="project" value="TreeGrafter"/>
</dbReference>
<evidence type="ECO:0000256" key="9">
    <source>
        <dbReference type="RuleBase" id="RU362122"/>
    </source>
</evidence>
<feature type="transmembrane region" description="Helical" evidence="9">
    <location>
        <begin position="377"/>
        <end position="398"/>
    </location>
</feature>
<feature type="transmembrane region" description="Helical" evidence="9">
    <location>
        <begin position="283"/>
        <end position="306"/>
    </location>
</feature>
<dbReference type="EMBL" id="RHIB01000001">
    <property type="protein sequence ID" value="RNA70362.1"/>
    <property type="molecule type" value="Genomic_DNA"/>
</dbReference>
<dbReference type="GO" id="GO:0015818">
    <property type="term" value="P:isoleucine transport"/>
    <property type="evidence" value="ECO:0007669"/>
    <property type="project" value="TreeGrafter"/>
</dbReference>
<dbReference type="PANTHER" id="PTHR30588">
    <property type="entry name" value="BRANCHED-CHAIN AMINO ACID TRANSPORT SYSTEM 2 CARRIER PROTEIN"/>
    <property type="match status" value="1"/>
</dbReference>